<keyword evidence="3" id="KW-1185">Reference proteome</keyword>
<organism evidence="2 3">
    <name type="scientific">Sphingobium indicum BiD32</name>
    <dbReference type="NCBI Taxonomy" id="1301087"/>
    <lineage>
        <taxon>Bacteria</taxon>
        <taxon>Pseudomonadati</taxon>
        <taxon>Pseudomonadota</taxon>
        <taxon>Alphaproteobacteria</taxon>
        <taxon>Sphingomonadales</taxon>
        <taxon>Sphingomonadaceae</taxon>
        <taxon>Sphingobium</taxon>
    </lineage>
</organism>
<keyword evidence="1" id="KW-0812">Transmembrane</keyword>
<evidence type="ECO:0000313" key="3">
    <source>
        <dbReference type="Proteomes" id="UP000013201"/>
    </source>
</evidence>
<proteinExistence type="predicted"/>
<comment type="caution">
    <text evidence="2">The sequence shown here is derived from an EMBL/GenBank/DDBJ whole genome shotgun (WGS) entry which is preliminary data.</text>
</comment>
<reference evidence="3" key="2">
    <citation type="submission" date="2013-04" db="EMBL/GenBank/DDBJ databases">
        <title>Bisphenol A degrading Sphingobium sp. strain BiD32.</title>
        <authorList>
            <person name="Nielsen J.L."/>
            <person name="Zhou N.A."/>
            <person name="Kjeldal H."/>
        </authorList>
    </citation>
    <scope>NUCLEOTIDE SEQUENCE [LARGE SCALE GENOMIC DNA]</scope>
    <source>
        <strain evidence="3">BiD32</strain>
    </source>
</reference>
<keyword evidence="1" id="KW-0472">Membrane</keyword>
<keyword evidence="1" id="KW-1133">Transmembrane helix</keyword>
<dbReference type="PANTHER" id="PTHR32309:SF13">
    <property type="entry name" value="FERRIC ENTEROBACTIN TRANSPORT PROTEIN FEPE"/>
    <property type="match status" value="1"/>
</dbReference>
<protein>
    <submittedName>
        <fullName evidence="2">Capsular polysaccharide export system inner membrane protein KpsE</fullName>
    </submittedName>
</protein>
<reference evidence="2 3" key="1">
    <citation type="submission" date="2013-03" db="EMBL/GenBank/DDBJ databases">
        <authorList>
            <person name="Le V."/>
        </authorList>
    </citation>
    <scope>NUCLEOTIDE SEQUENCE [LARGE SCALE GENOMIC DNA]</scope>
    <source>
        <strain evidence="2 3">BiD32</strain>
    </source>
</reference>
<evidence type="ECO:0000256" key="1">
    <source>
        <dbReference type="SAM" id="Phobius"/>
    </source>
</evidence>
<dbReference type="GO" id="GO:0005886">
    <property type="term" value="C:plasma membrane"/>
    <property type="evidence" value="ECO:0007669"/>
    <property type="project" value="TreeGrafter"/>
</dbReference>
<accession>N1MSS6</accession>
<dbReference type="Proteomes" id="UP000013201">
    <property type="component" value="Unassembled WGS sequence"/>
</dbReference>
<gene>
    <name evidence="2" type="ORF">EBBID32_45990</name>
</gene>
<dbReference type="OrthoDB" id="1523414at2"/>
<dbReference type="AlphaFoldDB" id="N1MSS6"/>
<dbReference type="GO" id="GO:0004713">
    <property type="term" value="F:protein tyrosine kinase activity"/>
    <property type="evidence" value="ECO:0007669"/>
    <property type="project" value="TreeGrafter"/>
</dbReference>
<feature type="transmembrane region" description="Helical" evidence="1">
    <location>
        <begin position="29"/>
        <end position="54"/>
    </location>
</feature>
<dbReference type="PANTHER" id="PTHR32309">
    <property type="entry name" value="TYROSINE-PROTEIN KINASE"/>
    <property type="match status" value="1"/>
</dbReference>
<dbReference type="RefSeq" id="WP_006967588.1">
    <property type="nucleotide sequence ID" value="NZ_CAVK010000251.1"/>
</dbReference>
<name>N1MSS6_9SPHN</name>
<feature type="transmembrane region" description="Helical" evidence="1">
    <location>
        <begin position="356"/>
        <end position="376"/>
    </location>
</feature>
<dbReference type="EMBL" id="CAVK010000251">
    <property type="protein sequence ID" value="CCW20225.1"/>
    <property type="molecule type" value="Genomic_DNA"/>
</dbReference>
<sequence length="387" mass="42816">MNANTLSPAEAETPARHGSALKWLKKRRMFLFCVVMPTVLAILYYGLIAADIYISESRFTIKSADQKRSQISSLANLVQTTGLSGGQEQANEVLAYVRSRDALKELEKDIRVRERFSSPQADFLSRFPQPLSDRSFESLFKFYDKMVDPRMDAETGTATIKVKAFTPQDAYVINRRLLELSEALVNRLNARAQSKAIAEAQAQVALATVRAKSARTLLSQYRNSQSLIDPGKQAVGVLEIANAMVAERATLQAQLDLMRQVAPSNPSIPALRNRINAISVQIAGQDSRVVGSGNGIASKMGGYENLLVEQEFATQSLNAANAALVQARSEAQRQQFYLERVVNPNLPDTPLLPKRLINIITVAAAALCLYFIMWMFRIGILEHAPDE</sequence>
<dbReference type="InterPro" id="IPR050445">
    <property type="entry name" value="Bact_polysacc_biosynth/exp"/>
</dbReference>
<evidence type="ECO:0000313" key="2">
    <source>
        <dbReference type="EMBL" id="CCW20225.1"/>
    </source>
</evidence>